<evidence type="ECO:0000313" key="1">
    <source>
        <dbReference type="EMBL" id="VVD03051.1"/>
    </source>
</evidence>
<evidence type="ECO:0008006" key="3">
    <source>
        <dbReference type="Google" id="ProtNLM"/>
    </source>
</evidence>
<dbReference type="Gene3D" id="2.130.10.10">
    <property type="entry name" value="YVTN repeat-like/Quinoprotein amine dehydrogenase"/>
    <property type="match status" value="1"/>
</dbReference>
<dbReference type="Proteomes" id="UP000324832">
    <property type="component" value="Unassembled WGS sequence"/>
</dbReference>
<dbReference type="AlphaFoldDB" id="A0A5E4R102"/>
<keyword evidence="2" id="KW-1185">Reference proteome</keyword>
<sequence>MTLKIKAETNYGDSEPCVAALSNKLFVGTENGFIASFNPDLSPATKWAAHEVQIFALAANDSSVFSASNDGNIRVFVFENNEPKAAYSVLEEVKDIKASDMIVTSLSAIDTFAWTGGWDGIVRRWKIADNKIEAAGEINLGCCVNALVATTAEDAYAILTGGRIVHVKSE</sequence>
<proteinExistence type="predicted"/>
<organism evidence="1 2">
    <name type="scientific">Leptidea sinapis</name>
    <dbReference type="NCBI Taxonomy" id="189913"/>
    <lineage>
        <taxon>Eukaryota</taxon>
        <taxon>Metazoa</taxon>
        <taxon>Ecdysozoa</taxon>
        <taxon>Arthropoda</taxon>
        <taxon>Hexapoda</taxon>
        <taxon>Insecta</taxon>
        <taxon>Pterygota</taxon>
        <taxon>Neoptera</taxon>
        <taxon>Endopterygota</taxon>
        <taxon>Lepidoptera</taxon>
        <taxon>Glossata</taxon>
        <taxon>Ditrysia</taxon>
        <taxon>Papilionoidea</taxon>
        <taxon>Pieridae</taxon>
        <taxon>Dismorphiinae</taxon>
        <taxon>Leptidea</taxon>
    </lineage>
</organism>
<evidence type="ECO:0000313" key="2">
    <source>
        <dbReference type="Proteomes" id="UP000324832"/>
    </source>
</evidence>
<gene>
    <name evidence="1" type="ORF">LSINAPIS_LOCUS13127</name>
</gene>
<dbReference type="InterPro" id="IPR015943">
    <property type="entry name" value="WD40/YVTN_repeat-like_dom_sf"/>
</dbReference>
<protein>
    <recommendedName>
        <fullName evidence="3">WD repeat-containing protein 55 homolog</fullName>
    </recommendedName>
</protein>
<dbReference type="InterPro" id="IPR036322">
    <property type="entry name" value="WD40_repeat_dom_sf"/>
</dbReference>
<dbReference type="EMBL" id="FZQP02006554">
    <property type="protein sequence ID" value="VVD03051.1"/>
    <property type="molecule type" value="Genomic_DNA"/>
</dbReference>
<name>A0A5E4R102_9NEOP</name>
<accession>A0A5E4R102</accession>
<dbReference type="SUPFAM" id="SSF50978">
    <property type="entry name" value="WD40 repeat-like"/>
    <property type="match status" value="1"/>
</dbReference>
<reference evidence="1 2" key="1">
    <citation type="submission" date="2017-07" db="EMBL/GenBank/DDBJ databases">
        <authorList>
            <person name="Talla V."/>
            <person name="Backstrom N."/>
        </authorList>
    </citation>
    <scope>NUCLEOTIDE SEQUENCE [LARGE SCALE GENOMIC DNA]</scope>
</reference>